<dbReference type="GO" id="GO:0004713">
    <property type="term" value="F:protein tyrosine kinase activity"/>
    <property type="evidence" value="ECO:0007669"/>
    <property type="project" value="InterPro"/>
</dbReference>
<evidence type="ECO:0000256" key="2">
    <source>
        <dbReference type="ARBA" id="ARBA00022692"/>
    </source>
</evidence>
<dbReference type="InterPro" id="IPR001245">
    <property type="entry name" value="Ser-Thr/Tyr_kinase_cat_dom"/>
</dbReference>
<keyword evidence="5" id="KW-0472">Membrane</keyword>
<dbReference type="Proteomes" id="UP001457282">
    <property type="component" value="Unassembled WGS sequence"/>
</dbReference>
<dbReference type="SUPFAM" id="SSF56112">
    <property type="entry name" value="Protein kinase-like (PK-like)"/>
    <property type="match status" value="1"/>
</dbReference>
<evidence type="ECO:0000313" key="8">
    <source>
        <dbReference type="Proteomes" id="UP001457282"/>
    </source>
</evidence>
<dbReference type="AlphaFoldDB" id="A0AAW1Y3C3"/>
<dbReference type="InterPro" id="IPR000719">
    <property type="entry name" value="Prot_kinase_dom"/>
</dbReference>
<evidence type="ECO:0000256" key="3">
    <source>
        <dbReference type="ARBA" id="ARBA00022729"/>
    </source>
</evidence>
<comment type="subcellular location">
    <subcellularLocation>
        <location evidence="1">Membrane</location>
        <topology evidence="1">Single-pass membrane protein</topology>
    </subcellularLocation>
</comment>
<protein>
    <recommendedName>
        <fullName evidence="6">Protein kinase domain-containing protein</fullName>
    </recommendedName>
</protein>
<dbReference type="EMBL" id="JBEDUW010000002">
    <property type="protein sequence ID" value="KAK9942525.1"/>
    <property type="molecule type" value="Genomic_DNA"/>
</dbReference>
<dbReference type="PANTHER" id="PTHR47974">
    <property type="entry name" value="OS07G0415500 PROTEIN"/>
    <property type="match status" value="1"/>
</dbReference>
<proteinExistence type="predicted"/>
<comment type="caution">
    <text evidence="7">The sequence shown here is derived from an EMBL/GenBank/DDBJ whole genome shotgun (WGS) entry which is preliminary data.</text>
</comment>
<evidence type="ECO:0000256" key="4">
    <source>
        <dbReference type="ARBA" id="ARBA00022989"/>
    </source>
</evidence>
<dbReference type="InterPro" id="IPR020635">
    <property type="entry name" value="Tyr_kinase_cat_dom"/>
</dbReference>
<gene>
    <name evidence="7" type="ORF">M0R45_008187</name>
</gene>
<dbReference type="Gene3D" id="1.10.510.10">
    <property type="entry name" value="Transferase(Phosphotransferase) domain 1"/>
    <property type="match status" value="1"/>
</dbReference>
<dbReference type="PANTHER" id="PTHR47974:SF9">
    <property type="entry name" value="RECEPTOR-LIKE SERINE_THREONINE-PROTEIN KINASE"/>
    <property type="match status" value="1"/>
</dbReference>
<dbReference type="GO" id="GO:0005524">
    <property type="term" value="F:ATP binding"/>
    <property type="evidence" value="ECO:0007669"/>
    <property type="project" value="InterPro"/>
</dbReference>
<dbReference type="InterPro" id="IPR011009">
    <property type="entry name" value="Kinase-like_dom_sf"/>
</dbReference>
<sequence length="202" mass="23176">MGFLLAETVISYFSFPWKKTKPKQNQNWPFTEGKCTRFSLDEIIAATGNFKEYLGSGVFNDVYKGNINNGTTPVVIKRLQKYDQIRPESAFETEILLFCQLRHPNLVSFIGFCEEGDDRMLVYEFLDNGPLSNHLFYKTPKDSLSWKKRLSICIGGCTRRTLPPHRDEACHHPPRSKKLQHFTGQRLCAQAFCLGAVQVGQY</sequence>
<keyword evidence="4" id="KW-1133">Transmembrane helix</keyword>
<organism evidence="7 8">
    <name type="scientific">Rubus argutus</name>
    <name type="common">Southern blackberry</name>
    <dbReference type="NCBI Taxonomy" id="59490"/>
    <lineage>
        <taxon>Eukaryota</taxon>
        <taxon>Viridiplantae</taxon>
        <taxon>Streptophyta</taxon>
        <taxon>Embryophyta</taxon>
        <taxon>Tracheophyta</taxon>
        <taxon>Spermatophyta</taxon>
        <taxon>Magnoliopsida</taxon>
        <taxon>eudicotyledons</taxon>
        <taxon>Gunneridae</taxon>
        <taxon>Pentapetalae</taxon>
        <taxon>rosids</taxon>
        <taxon>fabids</taxon>
        <taxon>Rosales</taxon>
        <taxon>Rosaceae</taxon>
        <taxon>Rosoideae</taxon>
        <taxon>Rosoideae incertae sedis</taxon>
        <taxon>Rubus</taxon>
    </lineage>
</organism>
<name>A0AAW1Y3C3_RUBAR</name>
<reference evidence="7 8" key="1">
    <citation type="journal article" date="2023" name="G3 (Bethesda)">
        <title>A chromosome-length genome assembly and annotation of blackberry (Rubus argutus, cv. 'Hillquist').</title>
        <authorList>
            <person name="Bruna T."/>
            <person name="Aryal R."/>
            <person name="Dudchenko O."/>
            <person name="Sargent D.J."/>
            <person name="Mead D."/>
            <person name="Buti M."/>
            <person name="Cavallini A."/>
            <person name="Hytonen T."/>
            <person name="Andres J."/>
            <person name="Pham M."/>
            <person name="Weisz D."/>
            <person name="Mascagni F."/>
            <person name="Usai G."/>
            <person name="Natali L."/>
            <person name="Bassil N."/>
            <person name="Fernandez G.E."/>
            <person name="Lomsadze A."/>
            <person name="Armour M."/>
            <person name="Olukolu B."/>
            <person name="Poorten T."/>
            <person name="Britton C."/>
            <person name="Davik J."/>
            <person name="Ashrafi H."/>
            <person name="Aiden E.L."/>
            <person name="Borodovsky M."/>
            <person name="Worthington M."/>
        </authorList>
    </citation>
    <scope>NUCLEOTIDE SEQUENCE [LARGE SCALE GENOMIC DNA]</scope>
    <source>
        <strain evidence="7">PI 553951</strain>
    </source>
</reference>
<keyword evidence="3" id="KW-0732">Signal</keyword>
<evidence type="ECO:0000256" key="5">
    <source>
        <dbReference type="ARBA" id="ARBA00023136"/>
    </source>
</evidence>
<keyword evidence="2" id="KW-0812">Transmembrane</keyword>
<evidence type="ECO:0000313" key="7">
    <source>
        <dbReference type="EMBL" id="KAK9942525.1"/>
    </source>
</evidence>
<dbReference type="PROSITE" id="PS50011">
    <property type="entry name" value="PROTEIN_KINASE_DOM"/>
    <property type="match status" value="1"/>
</dbReference>
<dbReference type="Pfam" id="PF07714">
    <property type="entry name" value="PK_Tyr_Ser-Thr"/>
    <property type="match status" value="1"/>
</dbReference>
<dbReference type="SMART" id="SM00219">
    <property type="entry name" value="TyrKc"/>
    <property type="match status" value="1"/>
</dbReference>
<evidence type="ECO:0000256" key="1">
    <source>
        <dbReference type="ARBA" id="ARBA00004167"/>
    </source>
</evidence>
<dbReference type="GO" id="GO:0016020">
    <property type="term" value="C:membrane"/>
    <property type="evidence" value="ECO:0007669"/>
    <property type="project" value="UniProtKB-SubCell"/>
</dbReference>
<accession>A0AAW1Y3C3</accession>
<keyword evidence="8" id="KW-1185">Reference proteome</keyword>
<feature type="domain" description="Protein kinase" evidence="6">
    <location>
        <begin position="48"/>
        <end position="202"/>
    </location>
</feature>
<evidence type="ECO:0000259" key="6">
    <source>
        <dbReference type="PROSITE" id="PS50011"/>
    </source>
</evidence>